<dbReference type="CDD" id="cd08204">
    <property type="entry name" value="ArfGap"/>
    <property type="match status" value="1"/>
</dbReference>
<evidence type="ECO:0008006" key="11">
    <source>
        <dbReference type="Google" id="ProtNLM"/>
    </source>
</evidence>
<dbReference type="AlphaFoldDB" id="A0A1X2IMH4"/>
<feature type="compositionally biased region" description="Polar residues" evidence="6">
    <location>
        <begin position="395"/>
        <end position="415"/>
    </location>
</feature>
<keyword evidence="3 5" id="KW-0863">Zinc-finger</keyword>
<evidence type="ECO:0000256" key="1">
    <source>
        <dbReference type="ARBA" id="ARBA00022468"/>
    </source>
</evidence>
<evidence type="ECO:0000313" key="9">
    <source>
        <dbReference type="EMBL" id="ORZ18979.1"/>
    </source>
</evidence>
<dbReference type="InterPro" id="IPR037278">
    <property type="entry name" value="ARFGAP/RecO"/>
</dbReference>
<name>A0A1X2IMH4_9FUNG</name>
<reference evidence="9 10" key="1">
    <citation type="submission" date="2016-07" db="EMBL/GenBank/DDBJ databases">
        <title>Pervasive Adenine N6-methylation of Active Genes in Fungi.</title>
        <authorList>
            <consortium name="DOE Joint Genome Institute"/>
            <person name="Mondo S.J."/>
            <person name="Dannebaum R.O."/>
            <person name="Kuo R.C."/>
            <person name="Labutti K."/>
            <person name="Haridas S."/>
            <person name="Kuo A."/>
            <person name="Salamov A."/>
            <person name="Ahrendt S.R."/>
            <person name="Lipzen A."/>
            <person name="Sullivan W."/>
            <person name="Andreopoulos W.B."/>
            <person name="Clum A."/>
            <person name="Lindquist E."/>
            <person name="Daum C."/>
            <person name="Ramamoorthy G.K."/>
            <person name="Gryganskyi A."/>
            <person name="Culley D."/>
            <person name="Magnuson J.K."/>
            <person name="James T.Y."/>
            <person name="O'Malley M.A."/>
            <person name="Stajich J.E."/>
            <person name="Spatafora J.W."/>
            <person name="Visel A."/>
            <person name="Grigoriev I.V."/>
        </authorList>
    </citation>
    <scope>NUCLEOTIDE SEQUENCE [LARGE SCALE GENOMIC DNA]</scope>
    <source>
        <strain evidence="9 10">NRRL 1336</strain>
    </source>
</reference>
<dbReference type="Pfam" id="PF16746">
    <property type="entry name" value="BAR_3"/>
    <property type="match status" value="1"/>
</dbReference>
<feature type="region of interest" description="Disordered" evidence="6">
    <location>
        <begin position="871"/>
        <end position="890"/>
    </location>
</feature>
<dbReference type="GO" id="GO:0005096">
    <property type="term" value="F:GTPase activator activity"/>
    <property type="evidence" value="ECO:0007669"/>
    <property type="project" value="UniProtKB-KW"/>
</dbReference>
<dbReference type="GO" id="GO:0005737">
    <property type="term" value="C:cytoplasm"/>
    <property type="evidence" value="ECO:0007669"/>
    <property type="project" value="InterPro"/>
</dbReference>
<dbReference type="InterPro" id="IPR004148">
    <property type="entry name" value="BAR_dom"/>
</dbReference>
<evidence type="ECO:0000259" key="8">
    <source>
        <dbReference type="PROSITE" id="PS50115"/>
    </source>
</evidence>
<dbReference type="PANTHER" id="PTHR23180">
    <property type="entry name" value="CENTAURIN/ARF"/>
    <property type="match status" value="1"/>
</dbReference>
<dbReference type="InterPro" id="IPR011993">
    <property type="entry name" value="PH-like_dom_sf"/>
</dbReference>
<evidence type="ECO:0000256" key="6">
    <source>
        <dbReference type="SAM" id="MobiDB-lite"/>
    </source>
</evidence>
<dbReference type="PROSITE" id="PS50115">
    <property type="entry name" value="ARFGAP"/>
    <property type="match status" value="1"/>
</dbReference>
<dbReference type="PRINTS" id="PR00405">
    <property type="entry name" value="REVINTRACTNG"/>
</dbReference>
<accession>A0A1X2IMH4</accession>
<feature type="compositionally biased region" description="Low complexity" evidence="6">
    <location>
        <begin position="20"/>
        <end position="32"/>
    </location>
</feature>
<dbReference type="OrthoDB" id="10266696at2759"/>
<feature type="compositionally biased region" description="Low complexity" evidence="6">
    <location>
        <begin position="549"/>
        <end position="567"/>
    </location>
</feature>
<dbReference type="SUPFAM" id="SSF57863">
    <property type="entry name" value="ArfGap/RecO-like zinc finger"/>
    <property type="match status" value="1"/>
</dbReference>
<dbReference type="SMART" id="SM00105">
    <property type="entry name" value="ArfGap"/>
    <property type="match status" value="1"/>
</dbReference>
<feature type="domain" description="PH" evidence="7">
    <location>
        <begin position="435"/>
        <end position="538"/>
    </location>
</feature>
<feature type="region of interest" description="Disordered" evidence="6">
    <location>
        <begin position="993"/>
        <end position="1016"/>
    </location>
</feature>
<dbReference type="SUPFAM" id="SSF50729">
    <property type="entry name" value="PH domain-like"/>
    <property type="match status" value="1"/>
</dbReference>
<evidence type="ECO:0000256" key="2">
    <source>
        <dbReference type="ARBA" id="ARBA00022723"/>
    </source>
</evidence>
<dbReference type="InterPro" id="IPR038508">
    <property type="entry name" value="ArfGAP_dom_sf"/>
</dbReference>
<dbReference type="SUPFAM" id="SSF103657">
    <property type="entry name" value="BAR/IMD domain-like"/>
    <property type="match status" value="1"/>
</dbReference>
<dbReference type="FunFam" id="1.10.220.150:FF:000009">
    <property type="entry name" value="stromal membrane-associated protein 1 isoform X1"/>
    <property type="match status" value="1"/>
</dbReference>
<dbReference type="SMART" id="SM00233">
    <property type="entry name" value="PH"/>
    <property type="match status" value="1"/>
</dbReference>
<keyword evidence="1" id="KW-0343">GTPase activation</keyword>
<dbReference type="GO" id="GO:0008270">
    <property type="term" value="F:zinc ion binding"/>
    <property type="evidence" value="ECO:0007669"/>
    <property type="project" value="UniProtKB-KW"/>
</dbReference>
<organism evidence="9 10">
    <name type="scientific">Absidia repens</name>
    <dbReference type="NCBI Taxonomy" id="90262"/>
    <lineage>
        <taxon>Eukaryota</taxon>
        <taxon>Fungi</taxon>
        <taxon>Fungi incertae sedis</taxon>
        <taxon>Mucoromycota</taxon>
        <taxon>Mucoromycotina</taxon>
        <taxon>Mucoromycetes</taxon>
        <taxon>Mucorales</taxon>
        <taxon>Cunninghamellaceae</taxon>
        <taxon>Absidia</taxon>
    </lineage>
</organism>
<evidence type="ECO:0000256" key="4">
    <source>
        <dbReference type="ARBA" id="ARBA00022833"/>
    </source>
</evidence>
<sequence length="1016" mass="112672">MAGTATDKLSKTPDLSCKLSSSSPPEPTNTTNKYSSIYQDRELEDGPLFRATLTQLENRTGALKANVKRLLKTTSQSLEAKQEWLKADINFVESLREMPSLDPLSTHYLDQAWKELLDQRERLAFSMQSLLISPLQKIYDLDIKTADIKRRQFEDESKEYYAMLSKYLSLKTTGTPSTLPTNIDHSISSNIAGANSMTNNTAATTTTATPTYAKKKEQRKSMELEAKHSAKQRHFDLVRFDYYNFLMDLNGGKKEQEVLFHLLTYQQREYDFYQSVAKNLAKWKPGLDELALLMAQASSEQILVNKERQEKRRQLESKCMYGDNSNSNNDSETLQQGAVNEARSSTSSSREPATKGQQPALPTSPRSQMSFMDAVSMTSSSSASCLSPEGYRSSMDPSSHSSFNVRNSGGRSATATDDDDGNDDSDQEAMDQGVKRRKEGFLFSPARSTKSNPASGSIWHKHWSVVSGGQLYEYSNWKKHLETHHEPINLRFATVREARNSDRRFCFEVITPQYSRVYQATSQEDMQSWIQSICNAIESALNGESPSMLNLPLDSSTSTSTLPIPATRSTNAVEDDPSNSSKALLDRATNNSDGNRRKSWKEHGKSLTVALNGLRRKKNNTNTNSITTGQSGTHHDKDLFGSPPPPSPLANRHSMDGLASATAKGIQGNLLSVLRKNANNCYCADCGVKNPDWCSLNLGVVICIDCGGIHRSLGTHITKVRSLTLDTTSFTADAVAMLKNLGNDTANSILEATLLNQQQQGKVTAKDSSSAKQAFIRDKYDLHRFVQPPSDDANTNETALLLLFDALDKDDIPQALYALILGADPNGQRPSSSPSPNQPASDTEQVFLPVLDINGNLVHNRTTSIVIPIQQQRQHQQQESKMEQHDDTDEATELTTAMKTVRYALHFALQHPRKLGNDSTTTMEVLEEEEVEEEDQTPVVFPMAELLIQNGARLDIVDASTGYEISELLSFGDILSDQAIAYLNSKNQARGRSPIHRVPIPSLPVSPRLPTRSAPM</sequence>
<feature type="compositionally biased region" description="Acidic residues" evidence="6">
    <location>
        <begin position="416"/>
        <end position="429"/>
    </location>
</feature>
<gene>
    <name evidence="9" type="ORF">BCR42DRAFT_411973</name>
</gene>
<feature type="compositionally biased region" description="Basic and acidic residues" evidence="6">
    <location>
        <begin position="876"/>
        <end position="885"/>
    </location>
</feature>
<feature type="region of interest" description="Disordered" evidence="6">
    <location>
        <begin position="382"/>
        <end position="433"/>
    </location>
</feature>
<feature type="domain" description="Arf-GAP" evidence="8">
    <location>
        <begin position="668"/>
        <end position="793"/>
    </location>
</feature>
<evidence type="ECO:0000259" key="7">
    <source>
        <dbReference type="PROSITE" id="PS50003"/>
    </source>
</evidence>
<dbReference type="InterPro" id="IPR001849">
    <property type="entry name" value="PH_domain"/>
</dbReference>
<keyword evidence="4" id="KW-0862">Zinc</keyword>
<evidence type="ECO:0000313" key="10">
    <source>
        <dbReference type="Proteomes" id="UP000193560"/>
    </source>
</evidence>
<dbReference type="InterPro" id="IPR027267">
    <property type="entry name" value="AH/BAR_dom_sf"/>
</dbReference>
<feature type="region of interest" description="Disordered" evidence="6">
    <location>
        <begin position="319"/>
        <end position="367"/>
    </location>
</feature>
<feature type="compositionally biased region" description="Polar residues" evidence="6">
    <location>
        <begin position="568"/>
        <end position="593"/>
    </location>
</feature>
<dbReference type="PANTHER" id="PTHR23180:SF160">
    <property type="entry name" value="ADP-RIBOSYLATION FACTOR GTPASE-ACTIVATING PROTEIN EFFECTOR PROTEIN 1"/>
    <property type="match status" value="1"/>
</dbReference>
<dbReference type="STRING" id="90262.A0A1X2IMH4"/>
<dbReference type="InterPro" id="IPR001164">
    <property type="entry name" value="ArfGAP_dom"/>
</dbReference>
<dbReference type="PROSITE" id="PS50003">
    <property type="entry name" value="PH_DOMAIN"/>
    <property type="match status" value="1"/>
</dbReference>
<dbReference type="Pfam" id="PF00169">
    <property type="entry name" value="PH"/>
    <property type="match status" value="1"/>
</dbReference>
<keyword evidence="10" id="KW-1185">Reference proteome</keyword>
<dbReference type="Gene3D" id="2.30.29.30">
    <property type="entry name" value="Pleckstrin-homology domain (PH domain)/Phosphotyrosine-binding domain (PTB)"/>
    <property type="match status" value="1"/>
</dbReference>
<dbReference type="Gene3D" id="1.10.220.150">
    <property type="entry name" value="Arf GTPase activating protein"/>
    <property type="match status" value="1"/>
</dbReference>
<feature type="region of interest" description="Disordered" evidence="6">
    <location>
        <begin position="548"/>
        <end position="652"/>
    </location>
</feature>
<evidence type="ECO:0000256" key="5">
    <source>
        <dbReference type="PROSITE-ProRule" id="PRU00288"/>
    </source>
</evidence>
<feature type="compositionally biased region" description="Polar residues" evidence="6">
    <location>
        <begin position="323"/>
        <end position="367"/>
    </location>
</feature>
<comment type="caution">
    <text evidence="9">The sequence shown here is derived from an EMBL/GenBank/DDBJ whole genome shotgun (WGS) entry which is preliminary data.</text>
</comment>
<evidence type="ECO:0000256" key="3">
    <source>
        <dbReference type="ARBA" id="ARBA00022771"/>
    </source>
</evidence>
<dbReference type="Gene3D" id="1.20.1270.60">
    <property type="entry name" value="Arfaptin homology (AH) domain/BAR domain"/>
    <property type="match status" value="1"/>
</dbReference>
<dbReference type="Proteomes" id="UP000193560">
    <property type="component" value="Unassembled WGS sequence"/>
</dbReference>
<dbReference type="InterPro" id="IPR045258">
    <property type="entry name" value="ACAP1/2/3-like"/>
</dbReference>
<protein>
    <recommendedName>
        <fullName evidence="11">PH domain-containing protein</fullName>
    </recommendedName>
</protein>
<feature type="compositionally biased region" description="Low complexity" evidence="6">
    <location>
        <begin position="620"/>
        <end position="632"/>
    </location>
</feature>
<keyword evidence="2" id="KW-0479">Metal-binding</keyword>
<dbReference type="FunFam" id="2.30.29.30:FF:000252">
    <property type="entry name" value="ARF GTPase activator (Csx2)"/>
    <property type="match status" value="1"/>
</dbReference>
<dbReference type="EMBL" id="MCGE01000008">
    <property type="protein sequence ID" value="ORZ18979.1"/>
    <property type="molecule type" value="Genomic_DNA"/>
</dbReference>
<proteinExistence type="predicted"/>
<dbReference type="Pfam" id="PF01412">
    <property type="entry name" value="ArfGap"/>
    <property type="match status" value="1"/>
</dbReference>
<feature type="region of interest" description="Disordered" evidence="6">
    <location>
        <begin position="1"/>
        <end position="37"/>
    </location>
</feature>